<comment type="caution">
    <text evidence="1">The sequence shown here is derived from an EMBL/GenBank/DDBJ whole genome shotgun (WGS) entry which is preliminary data.</text>
</comment>
<dbReference type="RefSeq" id="WP_135872888.1">
    <property type="nucleotide sequence ID" value="NZ_SRSC01000006.1"/>
</dbReference>
<dbReference type="Proteomes" id="UP000306416">
    <property type="component" value="Unassembled WGS sequence"/>
</dbReference>
<gene>
    <name evidence="1" type="ORF">E4633_19515</name>
</gene>
<organism evidence="1 2">
    <name type="scientific">Geomonas terrae</name>
    <dbReference type="NCBI Taxonomy" id="2562681"/>
    <lineage>
        <taxon>Bacteria</taxon>
        <taxon>Pseudomonadati</taxon>
        <taxon>Thermodesulfobacteriota</taxon>
        <taxon>Desulfuromonadia</taxon>
        <taxon>Geobacterales</taxon>
        <taxon>Geobacteraceae</taxon>
        <taxon>Geomonas</taxon>
    </lineage>
</organism>
<dbReference type="Pfam" id="PF11142">
    <property type="entry name" value="DUF2917"/>
    <property type="match status" value="1"/>
</dbReference>
<dbReference type="InterPro" id="IPR021317">
    <property type="entry name" value="DUF2917"/>
</dbReference>
<sequence length="95" mass="9946">MDCSLEKGEVLRLGGGPGLRLHCRQGAIWITTGDGRDYVIRAGSCFELEKGCTALTEALASAKLCVDIEHATDSTAISLRTCRHASHSGSLAASA</sequence>
<proteinExistence type="predicted"/>
<protein>
    <submittedName>
        <fullName evidence="1">DUF2917 domain-containing protein</fullName>
    </submittedName>
</protein>
<evidence type="ECO:0000313" key="1">
    <source>
        <dbReference type="EMBL" id="TGU69994.1"/>
    </source>
</evidence>
<keyword evidence="2" id="KW-1185">Reference proteome</keyword>
<name>A0A4S1C9P2_9BACT</name>
<dbReference type="EMBL" id="SRSC01000006">
    <property type="protein sequence ID" value="TGU69994.1"/>
    <property type="molecule type" value="Genomic_DNA"/>
</dbReference>
<accession>A0A4S1C9P2</accession>
<reference evidence="1 2" key="1">
    <citation type="submission" date="2019-04" db="EMBL/GenBank/DDBJ databases">
        <title>Geobacter oryzae sp. nov., ferric-reducing bacteria isolated from paddy soil.</title>
        <authorList>
            <person name="Xu Z."/>
            <person name="Masuda Y."/>
            <person name="Itoh H."/>
            <person name="Senoo K."/>
        </authorList>
    </citation>
    <scope>NUCLEOTIDE SEQUENCE [LARGE SCALE GENOMIC DNA]</scope>
    <source>
        <strain evidence="1 2">Red111</strain>
    </source>
</reference>
<dbReference type="AlphaFoldDB" id="A0A4S1C9P2"/>
<evidence type="ECO:0000313" key="2">
    <source>
        <dbReference type="Proteomes" id="UP000306416"/>
    </source>
</evidence>